<accession>A0A6G0MHJ1</accession>
<proteinExistence type="predicted"/>
<sequence>MDLLDSIRQVVLRQKEEEIVNHFYTVVGFCEFAETKTAADVGVSGKRCCLSVERLKTDNGTRKEEGGMRSPRMIFRPGALYEFRQIDGVSFYADIPTGRTQLDSEGGKIVEVLSPMIRPP</sequence>
<name>A0A6G0MHJ1_9STRA</name>
<gene>
    <name evidence="1" type="ORF">PF004_g28489</name>
</gene>
<protein>
    <submittedName>
        <fullName evidence="1">Uncharacterized protein</fullName>
    </submittedName>
</protein>
<dbReference type="EMBL" id="QXGC01004625">
    <property type="protein sequence ID" value="KAE9168496.1"/>
    <property type="molecule type" value="Genomic_DNA"/>
</dbReference>
<dbReference type="AlphaFoldDB" id="A0A6G0MHJ1"/>
<evidence type="ECO:0000313" key="1">
    <source>
        <dbReference type="EMBL" id="KAE9168496.1"/>
    </source>
</evidence>
<evidence type="ECO:0000313" key="2">
    <source>
        <dbReference type="Proteomes" id="UP000476176"/>
    </source>
</evidence>
<comment type="caution">
    <text evidence="1">The sequence shown here is derived from an EMBL/GenBank/DDBJ whole genome shotgun (WGS) entry which is preliminary data.</text>
</comment>
<dbReference type="Proteomes" id="UP000476176">
    <property type="component" value="Unassembled WGS sequence"/>
</dbReference>
<reference evidence="1 2" key="1">
    <citation type="submission" date="2018-09" db="EMBL/GenBank/DDBJ databases">
        <title>Genomic investigation of the strawberry pathogen Phytophthora fragariae indicates pathogenicity is determined by transcriptional variation in three key races.</title>
        <authorList>
            <person name="Adams T.M."/>
            <person name="Armitage A.D."/>
            <person name="Sobczyk M.K."/>
            <person name="Bates H.J."/>
            <person name="Dunwell J.M."/>
            <person name="Nellist C.F."/>
            <person name="Harrison R.J."/>
        </authorList>
    </citation>
    <scope>NUCLEOTIDE SEQUENCE [LARGE SCALE GENOMIC DNA]</scope>
    <source>
        <strain evidence="1 2">BC-23</strain>
    </source>
</reference>
<organism evidence="1 2">
    <name type="scientific">Phytophthora fragariae</name>
    <dbReference type="NCBI Taxonomy" id="53985"/>
    <lineage>
        <taxon>Eukaryota</taxon>
        <taxon>Sar</taxon>
        <taxon>Stramenopiles</taxon>
        <taxon>Oomycota</taxon>
        <taxon>Peronosporomycetes</taxon>
        <taxon>Peronosporales</taxon>
        <taxon>Peronosporaceae</taxon>
        <taxon>Phytophthora</taxon>
    </lineage>
</organism>